<dbReference type="AlphaFoldDB" id="A0A953HN54"/>
<accession>A0A953HN54</accession>
<reference evidence="1" key="1">
    <citation type="submission" date="2021-06" db="EMBL/GenBank/DDBJ databases">
        <title>44 bacteria genomes isolated from Dapeng, Shenzhen.</title>
        <authorList>
            <person name="Zheng W."/>
            <person name="Yu S."/>
            <person name="Huang Y."/>
        </authorList>
    </citation>
    <scope>NUCLEOTIDE SEQUENCE</scope>
    <source>
        <strain evidence="1">DP5N28-2</strain>
    </source>
</reference>
<sequence>MRKYIKEEHVVSILVIFILFVFGPSVSAQSDSPHDLGVQLYAGASHANITPAPEVHNWVNGEPYGAVQDSIFVRALVVGDGDHKVVFLHWELVDAGESATDQVRKRIAEKLNIPSGNILVNAAHNHSAPWAPVYGEDNRRGKERYPWWVTRHMPAQDDEPHFREWKERLLDQSVAAAVEADRAAEPATVWVGRYDVSRFLRNRRPRPVKAGMGSSGLPEGFGYKHDDWDPRVLSGDHTFGPMDRTMTAVSFRNRDSANISTLFHLACHAVSVYPYTDELSDDWPGATTQKLNQVLGGNNLFLQGAAGNINPWRRGEVAVQQMTDGLVHDISVAYEYSAPLIPDSIRVDRTVVGLPLTDYGQERTGLDNIDAEIMGVVIGPLALVTLPGEPMTELNMAIQAESPYPQTIVLGYSNGNGGHYCGMPGEKAHGGYETGERTNLGSDQAGLLLVKSAIGLLDKMYVKSKNEGDE</sequence>
<proteinExistence type="predicted"/>
<protein>
    <recommendedName>
        <fullName evidence="3">Neutral/alkaline non-lysosomal ceramidase, N-terminal</fullName>
    </recommendedName>
</protein>
<dbReference type="RefSeq" id="WP_222580219.1">
    <property type="nucleotide sequence ID" value="NZ_JAHVHU010000009.1"/>
</dbReference>
<evidence type="ECO:0008006" key="3">
    <source>
        <dbReference type="Google" id="ProtNLM"/>
    </source>
</evidence>
<dbReference type="EMBL" id="JAHVHU010000009">
    <property type="protein sequence ID" value="MBY5958687.1"/>
    <property type="molecule type" value="Genomic_DNA"/>
</dbReference>
<evidence type="ECO:0000313" key="1">
    <source>
        <dbReference type="EMBL" id="MBY5958687.1"/>
    </source>
</evidence>
<dbReference type="Proteomes" id="UP000753961">
    <property type="component" value="Unassembled WGS sequence"/>
</dbReference>
<evidence type="ECO:0000313" key="2">
    <source>
        <dbReference type="Proteomes" id="UP000753961"/>
    </source>
</evidence>
<comment type="caution">
    <text evidence="1">The sequence shown here is derived from an EMBL/GenBank/DDBJ whole genome shotgun (WGS) entry which is preliminary data.</text>
</comment>
<keyword evidence="2" id="KW-1185">Reference proteome</keyword>
<organism evidence="1 2">
    <name type="scientific">Membranihabitans marinus</name>
    <dbReference type="NCBI Taxonomy" id="1227546"/>
    <lineage>
        <taxon>Bacteria</taxon>
        <taxon>Pseudomonadati</taxon>
        <taxon>Bacteroidota</taxon>
        <taxon>Saprospiria</taxon>
        <taxon>Saprospirales</taxon>
        <taxon>Saprospiraceae</taxon>
        <taxon>Membranihabitans</taxon>
    </lineage>
</organism>
<gene>
    <name evidence="1" type="ORF">KUV50_11115</name>
</gene>
<name>A0A953HN54_9BACT</name>